<dbReference type="PROSITE" id="PS01360">
    <property type="entry name" value="ZF_MYND_1"/>
    <property type="match status" value="1"/>
</dbReference>
<dbReference type="GO" id="GO:0005737">
    <property type="term" value="C:cytoplasm"/>
    <property type="evidence" value="ECO:0007669"/>
    <property type="project" value="InterPro"/>
</dbReference>
<reference evidence="7" key="1">
    <citation type="submission" date="2022-07" db="EMBL/GenBank/DDBJ databases">
        <title>Phylogenomic reconstructions and comparative analyses of Kickxellomycotina fungi.</title>
        <authorList>
            <person name="Reynolds N.K."/>
            <person name="Stajich J.E."/>
            <person name="Barry K."/>
            <person name="Grigoriev I.V."/>
            <person name="Crous P."/>
            <person name="Smith M.E."/>
        </authorList>
    </citation>
    <scope>NUCLEOTIDE SEQUENCE</scope>
    <source>
        <strain evidence="7">NBRC 32514</strain>
    </source>
</reference>
<evidence type="ECO:0000259" key="6">
    <source>
        <dbReference type="PROSITE" id="PS50865"/>
    </source>
</evidence>
<sequence>MAVTLGFAEPVDAAFGSEQFPSKIGGRARWLDPRRPLASAQAQCDECGRTLALLAQVYAPEDAPPSAFHRTLYVFVCSNGACHRAAAARCMRVFRAQMAERNDVYEERRRADENGSGGGGGSGSDNDDDDDGVEWRMRPQVRAAPTCVVCGLAGGKACSGCSRRTYCGRAHQVADWAAGHKAQCGGAQAADSAAHGQRLARMAFPEHVLVTEEEAEGECDGEADGDDASGDDASDDEDVAATALVPAHGEAAEDSQVEVDAAFLAFQRRMQAEPAQVLRYARSAATAAQRTPLLVSDTGAPAPGDVPACERCGAPREFEMQVMPQMLNHLALDAADALSVDWGTLLVYTCARSCDVAAEHCAGYAREVVWRQNFSAQGIGEKFVRAMHGDDSGITRQIESLAI</sequence>
<dbReference type="Pfam" id="PF01753">
    <property type="entry name" value="zf-MYND"/>
    <property type="match status" value="1"/>
</dbReference>
<dbReference type="OrthoDB" id="443682at2759"/>
<keyword evidence="2 4" id="KW-0863">Zinc-finger</keyword>
<comment type="caution">
    <text evidence="7">The sequence shown here is derived from an EMBL/GenBank/DDBJ whole genome shotgun (WGS) entry which is preliminary data.</text>
</comment>
<organism evidence="7 8">
    <name type="scientific">Coemansia erecta</name>
    <dbReference type="NCBI Taxonomy" id="147472"/>
    <lineage>
        <taxon>Eukaryota</taxon>
        <taxon>Fungi</taxon>
        <taxon>Fungi incertae sedis</taxon>
        <taxon>Zoopagomycota</taxon>
        <taxon>Kickxellomycotina</taxon>
        <taxon>Kickxellomycetes</taxon>
        <taxon>Kickxellales</taxon>
        <taxon>Kickxellaceae</taxon>
        <taxon>Coemansia</taxon>
    </lineage>
</organism>
<feature type="domain" description="MYND-type" evidence="6">
    <location>
        <begin position="147"/>
        <end position="184"/>
    </location>
</feature>
<dbReference type="PROSITE" id="PS50865">
    <property type="entry name" value="ZF_MYND_2"/>
    <property type="match status" value="1"/>
</dbReference>
<dbReference type="Proteomes" id="UP001149813">
    <property type="component" value="Unassembled WGS sequence"/>
</dbReference>
<evidence type="ECO:0000256" key="5">
    <source>
        <dbReference type="SAM" id="MobiDB-lite"/>
    </source>
</evidence>
<feature type="region of interest" description="Disordered" evidence="5">
    <location>
        <begin position="105"/>
        <end position="133"/>
    </location>
</feature>
<keyword evidence="8" id="KW-1185">Reference proteome</keyword>
<dbReference type="Pfam" id="PF04194">
    <property type="entry name" value="PDCD2_C"/>
    <property type="match status" value="1"/>
</dbReference>
<dbReference type="EMBL" id="JANBOJ010000292">
    <property type="protein sequence ID" value="KAJ1720128.1"/>
    <property type="molecule type" value="Genomic_DNA"/>
</dbReference>
<keyword evidence="3" id="KW-0862">Zinc</keyword>
<dbReference type="GO" id="GO:0008270">
    <property type="term" value="F:zinc ion binding"/>
    <property type="evidence" value="ECO:0007669"/>
    <property type="project" value="UniProtKB-KW"/>
</dbReference>
<evidence type="ECO:0000256" key="4">
    <source>
        <dbReference type="PROSITE-ProRule" id="PRU00134"/>
    </source>
</evidence>
<proteinExistence type="predicted"/>
<evidence type="ECO:0000256" key="2">
    <source>
        <dbReference type="ARBA" id="ARBA00022771"/>
    </source>
</evidence>
<dbReference type="Gene3D" id="6.10.140.2220">
    <property type="match status" value="1"/>
</dbReference>
<dbReference type="PANTHER" id="PTHR12298:SF4">
    <property type="entry name" value="PROGRAMMED CELL DEATH PROTEIN 2"/>
    <property type="match status" value="1"/>
</dbReference>
<evidence type="ECO:0000313" key="7">
    <source>
        <dbReference type="EMBL" id="KAJ1720128.1"/>
    </source>
</evidence>
<name>A0A9W7XXB5_9FUNG</name>
<dbReference type="InterPro" id="IPR002893">
    <property type="entry name" value="Znf_MYND"/>
</dbReference>
<dbReference type="PANTHER" id="PTHR12298">
    <property type="entry name" value="PCDC2 PROGRAMMED CELL DEATH PROTEIN 2 -RELATED"/>
    <property type="match status" value="1"/>
</dbReference>
<evidence type="ECO:0000256" key="3">
    <source>
        <dbReference type="ARBA" id="ARBA00022833"/>
    </source>
</evidence>
<keyword evidence="1" id="KW-0479">Metal-binding</keyword>
<dbReference type="GO" id="GO:0005634">
    <property type="term" value="C:nucleus"/>
    <property type="evidence" value="ECO:0007669"/>
    <property type="project" value="TreeGrafter"/>
</dbReference>
<evidence type="ECO:0000313" key="8">
    <source>
        <dbReference type="Proteomes" id="UP001149813"/>
    </source>
</evidence>
<dbReference type="InterPro" id="IPR007320">
    <property type="entry name" value="PDCD2_C"/>
</dbReference>
<gene>
    <name evidence="7" type="ORF">LPJ53_005203</name>
</gene>
<accession>A0A9W7XXB5</accession>
<feature type="region of interest" description="Disordered" evidence="5">
    <location>
        <begin position="212"/>
        <end position="237"/>
    </location>
</feature>
<dbReference type="SUPFAM" id="SSF144232">
    <property type="entry name" value="HIT/MYND zinc finger-like"/>
    <property type="match status" value="1"/>
</dbReference>
<dbReference type="AlphaFoldDB" id="A0A9W7XXB5"/>
<protein>
    <recommendedName>
        <fullName evidence="6">MYND-type domain-containing protein</fullName>
    </recommendedName>
</protein>
<evidence type="ECO:0000256" key="1">
    <source>
        <dbReference type="ARBA" id="ARBA00022723"/>
    </source>
</evidence>